<feature type="domain" description="UspA" evidence="2">
    <location>
        <begin position="9"/>
        <end position="141"/>
    </location>
</feature>
<dbReference type="OrthoDB" id="43026at2157"/>
<reference evidence="5" key="2">
    <citation type="submission" date="2018-02" db="EMBL/GenBank/DDBJ databases">
        <title>Phenotypic and genomic properties of facultatively anaerobic sulfur-reducing natronoarchaea from hypersaline soda lakes.</title>
        <authorList>
            <person name="Sorokin D.Y."/>
            <person name="Kublanov I.V."/>
            <person name="Roman P."/>
            <person name="Sinninghe Damste J.S."/>
            <person name="Golyshin P.N."/>
            <person name="Rojo D."/>
            <person name="Ciordia S."/>
            <person name="Mena M.D.C."/>
            <person name="Ferrer M."/>
            <person name="Messina E."/>
            <person name="Smedile F."/>
            <person name="La Spada G."/>
            <person name="La Cono V."/>
            <person name="Yakimov M.M."/>
        </authorList>
    </citation>
    <scope>NUCLEOTIDE SEQUENCE [LARGE SCALE GENOMIC DNA]</scope>
    <source>
        <strain evidence="5">AArc-Mg</strain>
    </source>
</reference>
<dbReference type="Proteomes" id="UP000258613">
    <property type="component" value="Chromosome"/>
</dbReference>
<feature type="domain" description="UspA" evidence="2">
    <location>
        <begin position="152"/>
        <end position="274"/>
    </location>
</feature>
<evidence type="ECO:0000313" key="4">
    <source>
        <dbReference type="EMBL" id="AXR82600.1"/>
    </source>
</evidence>
<dbReference type="KEGG" id="nag:AArcMg_2610"/>
<organism evidence="3 6">
    <name type="scientific">Natrarchaeobaculum sulfurireducens</name>
    <dbReference type="NCBI Taxonomy" id="2044521"/>
    <lineage>
        <taxon>Archaea</taxon>
        <taxon>Methanobacteriati</taxon>
        <taxon>Methanobacteriota</taxon>
        <taxon>Stenosarchaea group</taxon>
        <taxon>Halobacteria</taxon>
        <taxon>Halobacteriales</taxon>
        <taxon>Natrialbaceae</taxon>
        <taxon>Natrarchaeobaculum</taxon>
    </lineage>
</organism>
<gene>
    <name evidence="3" type="ORF">AArc1_1088</name>
    <name evidence="4" type="ORF">AArcMg_2610</name>
</gene>
<accession>A0A346PD34</accession>
<dbReference type="PRINTS" id="PR01438">
    <property type="entry name" value="UNVRSLSTRESS"/>
</dbReference>
<accession>A0A346PSV5</accession>
<evidence type="ECO:0000313" key="5">
    <source>
        <dbReference type="Proteomes" id="UP000258613"/>
    </source>
</evidence>
<evidence type="ECO:0000256" key="1">
    <source>
        <dbReference type="ARBA" id="ARBA00008791"/>
    </source>
</evidence>
<dbReference type="Proteomes" id="UP000258707">
    <property type="component" value="Chromosome"/>
</dbReference>
<reference evidence="3" key="3">
    <citation type="journal article" date="2019" name="Int. J. Syst. Evol. Microbiol.">
        <title>Natronolimnobius sulfurireducens sp. nov. and Halalkaliarchaeum desulfuricum gen. nov., sp. nov., the first sulfur-respiring alkaliphilic haloarchaea from hypersaline alkaline lakes.</title>
        <authorList>
            <person name="Sorokin D.Y."/>
            <person name="Yakimov M."/>
            <person name="Messina E."/>
            <person name="Merkel A.Y."/>
            <person name="Bale N.J."/>
            <person name="Sinninghe Damste J.S."/>
        </authorList>
    </citation>
    <scope>NUCLEOTIDE SEQUENCE</scope>
    <source>
        <strain evidence="4">AArc-Mg</strain>
        <strain evidence="3">AArc1</strain>
    </source>
</reference>
<dbReference type="AlphaFoldDB" id="A0A346PD34"/>
<name>A0A346PD34_9EURY</name>
<dbReference type="PANTHER" id="PTHR46268">
    <property type="entry name" value="STRESS RESPONSE PROTEIN NHAX"/>
    <property type="match status" value="1"/>
</dbReference>
<dbReference type="InterPro" id="IPR014729">
    <property type="entry name" value="Rossmann-like_a/b/a_fold"/>
</dbReference>
<evidence type="ECO:0000259" key="2">
    <source>
        <dbReference type="Pfam" id="PF00582"/>
    </source>
</evidence>
<dbReference type="CDD" id="cd00293">
    <property type="entry name" value="USP-like"/>
    <property type="match status" value="2"/>
</dbReference>
<sequence length="288" mass="30965">MADSITDTKTLLVPIASEETAERQLDMAIGLARERSYRIRLLYVLEVPPQLSLQDGRRYLLEEETETVLEAAANRVEAAGVPVDQRIRMARDVAAGIVGGATAYEAAELLLGWRGRPPREQVLLGSHLDTVLRSAPCDLLVERIKTPTPKIESVLVGVAGGPHDAYAAETAGAIARQHDASVTLLHVYDADDPDLSRAEANGLLARTAARVEPAPSVTRELVAAGDVAGTLTDWTADYDVTFLGTSRGGLLRRRVLGTVSEAVGRHAAGTVVLAKRHEPASSRLRRLF</sequence>
<reference evidence="6" key="1">
    <citation type="submission" date="2017-10" db="EMBL/GenBank/DDBJ databases">
        <title>Phenotypic and genomic properties of facultatively anaerobic sulfur-reducing natronoarchaea from hypersaline soda lakes.</title>
        <authorList>
            <person name="Sorokin D.Y."/>
            <person name="Kublanov I.V."/>
            <person name="Roman P."/>
            <person name="Sinninghe Damste J.S."/>
            <person name="Golyshin P.N."/>
            <person name="Rojo D."/>
            <person name="Ciordia S."/>
            <person name="Mena Md.C."/>
            <person name="Ferrer M."/>
            <person name="Messina E."/>
            <person name="Smedile F."/>
            <person name="La Spada G."/>
            <person name="La Cono V."/>
            <person name="Yakimov M.M."/>
        </authorList>
    </citation>
    <scope>NUCLEOTIDE SEQUENCE [LARGE SCALE GENOMIC DNA]</scope>
    <source>
        <strain evidence="6">AArc1</strain>
    </source>
</reference>
<dbReference type="RefSeq" id="WP_117363609.1">
    <property type="nucleotide sequence ID" value="NZ_CP024047.1"/>
</dbReference>
<dbReference type="InterPro" id="IPR006015">
    <property type="entry name" value="Universal_stress_UspA"/>
</dbReference>
<dbReference type="Gene3D" id="3.40.50.620">
    <property type="entry name" value="HUPs"/>
    <property type="match status" value="2"/>
</dbReference>
<keyword evidence="5" id="KW-1185">Reference proteome</keyword>
<dbReference type="EMBL" id="CP027033">
    <property type="protein sequence ID" value="AXR82600.1"/>
    <property type="molecule type" value="Genomic_DNA"/>
</dbReference>
<dbReference type="PANTHER" id="PTHR46268:SF6">
    <property type="entry name" value="UNIVERSAL STRESS PROTEIN UP12"/>
    <property type="match status" value="1"/>
</dbReference>
<dbReference type="InterPro" id="IPR006016">
    <property type="entry name" value="UspA"/>
</dbReference>
<proteinExistence type="inferred from homology"/>
<comment type="similarity">
    <text evidence="1">Belongs to the universal stress protein A family.</text>
</comment>
<dbReference type="EMBL" id="CP024047">
    <property type="protein sequence ID" value="AXR77429.1"/>
    <property type="molecule type" value="Genomic_DNA"/>
</dbReference>
<evidence type="ECO:0000313" key="3">
    <source>
        <dbReference type="EMBL" id="AXR77429.1"/>
    </source>
</evidence>
<dbReference type="SUPFAM" id="SSF52402">
    <property type="entry name" value="Adenine nucleotide alpha hydrolases-like"/>
    <property type="match status" value="2"/>
</dbReference>
<evidence type="ECO:0000313" key="6">
    <source>
        <dbReference type="Proteomes" id="UP000258707"/>
    </source>
</evidence>
<dbReference type="GeneID" id="37643100"/>
<protein>
    <submittedName>
        <fullName evidence="4">Chloride channel protein</fullName>
    </submittedName>
    <submittedName>
        <fullName evidence="3">Nucleotide-binding protein, UspA family</fullName>
    </submittedName>
</protein>
<dbReference type="Pfam" id="PF00582">
    <property type="entry name" value="Usp"/>
    <property type="match status" value="2"/>
</dbReference>
<dbReference type="KEGG" id="nan:AArc1_1088"/>